<dbReference type="SUPFAM" id="SSF55326">
    <property type="entry name" value="PurM N-terminal domain-like"/>
    <property type="match status" value="2"/>
</dbReference>
<feature type="active site" evidence="14">
    <location>
        <position position="1278"/>
    </location>
</feature>
<evidence type="ECO:0000256" key="13">
    <source>
        <dbReference type="ARBA" id="ARBA00057317"/>
    </source>
</evidence>
<proteinExistence type="inferred from homology"/>
<protein>
    <recommendedName>
        <fullName evidence="14">Phosphoribosylformylglycinamidine synthase</fullName>
        <shortName evidence="14">FGAM synthase</shortName>
        <shortName evidence="14">FGAMS</shortName>
        <ecNumber evidence="14">6.3.5.3</ecNumber>
    </recommendedName>
    <alternativeName>
        <fullName evidence="14">Formylglycinamide ribonucleotide amidotransferase</fullName>
        <shortName evidence="14">FGAR amidotransferase</shortName>
        <shortName evidence="14">FGAR-AT</shortName>
    </alternativeName>
</protein>
<dbReference type="InterPro" id="IPR041609">
    <property type="entry name" value="PurL_linker"/>
</dbReference>
<evidence type="ECO:0000259" key="18">
    <source>
        <dbReference type="Pfam" id="PF22689"/>
    </source>
</evidence>
<evidence type="ECO:0000259" key="15">
    <source>
        <dbReference type="Pfam" id="PF02769"/>
    </source>
</evidence>
<dbReference type="Gene3D" id="3.40.50.880">
    <property type="match status" value="1"/>
</dbReference>
<comment type="subcellular location">
    <subcellularLocation>
        <location evidence="1 14">Cytoplasm</location>
    </subcellularLocation>
</comment>
<dbReference type="FunFam" id="3.30.1330.10:FF:000002">
    <property type="entry name" value="Phosphoribosylformylglycinamidine synthase"/>
    <property type="match status" value="1"/>
</dbReference>
<dbReference type="InterPro" id="IPR036921">
    <property type="entry name" value="PurM-like_N_sf"/>
</dbReference>
<evidence type="ECO:0000256" key="6">
    <source>
        <dbReference type="ARBA" id="ARBA00022723"/>
    </source>
</evidence>
<dbReference type="Pfam" id="PF18076">
    <property type="entry name" value="FGAR-AT_N"/>
    <property type="match status" value="1"/>
</dbReference>
<dbReference type="PANTHER" id="PTHR10099">
    <property type="entry name" value="PHOSPHORIBOSYLFORMYLGLYCINAMIDINE SYNTHASE"/>
    <property type="match status" value="1"/>
</dbReference>
<dbReference type="EC" id="6.3.5.3" evidence="14"/>
<dbReference type="PROSITE" id="PS51273">
    <property type="entry name" value="GATASE_TYPE_1"/>
    <property type="match status" value="1"/>
</dbReference>
<evidence type="ECO:0000256" key="12">
    <source>
        <dbReference type="ARBA" id="ARBA00052585"/>
    </source>
</evidence>
<evidence type="ECO:0000256" key="8">
    <source>
        <dbReference type="ARBA" id="ARBA00022755"/>
    </source>
</evidence>
<comment type="function">
    <text evidence="13 14">Phosphoribosylformylglycinamidine synthase involved in the purines biosynthetic pathway. Catalyzes the ATP-dependent conversion of formylglycinamide ribonucleotide (FGAR) and glutamine to yield formylglycinamidine ribonucleotide (FGAM) and glutamate.</text>
</comment>
<dbReference type="Gene3D" id="3.90.650.10">
    <property type="entry name" value="PurM-like C-terminal domain"/>
    <property type="match status" value="2"/>
</dbReference>
<feature type="binding site" evidence="14">
    <location>
        <position position="676"/>
    </location>
    <ligand>
        <name>Mg(2+)</name>
        <dbReference type="ChEBI" id="CHEBI:18420"/>
    </ligand>
</feature>
<feature type="domain" description="PurM-like C-terminal" evidence="15">
    <location>
        <begin position="837"/>
        <end position="979"/>
    </location>
</feature>
<keyword evidence="4 14" id="KW-0963">Cytoplasm</keyword>
<dbReference type="EMBL" id="AP018558">
    <property type="protein sequence ID" value="BBD77608.1"/>
    <property type="molecule type" value="Genomic_DNA"/>
</dbReference>
<comment type="pathway">
    <text evidence="2 14">Purine metabolism; IMP biosynthesis via de novo pathway; 5-amino-1-(5-phospho-D-ribosyl)imidazole from N(2)-formyl-N(1)-(5-phospho-D-ribosyl)glycinamide: step 1/2.</text>
</comment>
<dbReference type="NCBIfam" id="NF003672">
    <property type="entry name" value="PRK05297.1"/>
    <property type="match status" value="1"/>
</dbReference>
<keyword evidence="5 14" id="KW-0436">Ligase</keyword>
<dbReference type="Pfam" id="PF18072">
    <property type="entry name" value="FGAR-AT_linker"/>
    <property type="match status" value="1"/>
</dbReference>
<name>A0A2Z6DZ49_HYDTE</name>
<dbReference type="GO" id="GO:0004642">
    <property type="term" value="F:phosphoribosylformylglycinamidine synthase activity"/>
    <property type="evidence" value="ECO:0007669"/>
    <property type="project" value="UniProtKB-UniRule"/>
</dbReference>
<evidence type="ECO:0000256" key="2">
    <source>
        <dbReference type="ARBA" id="ARBA00004920"/>
    </source>
</evidence>
<dbReference type="InterPro" id="IPR010073">
    <property type="entry name" value="PurL_large"/>
</dbReference>
<dbReference type="InterPro" id="IPR055181">
    <property type="entry name" value="FGAR-AT_PurM_N-like"/>
</dbReference>
<keyword evidence="10 14" id="KW-0460">Magnesium</keyword>
<dbReference type="GO" id="GO:0005737">
    <property type="term" value="C:cytoplasm"/>
    <property type="evidence" value="ECO:0007669"/>
    <property type="project" value="UniProtKB-SubCell"/>
</dbReference>
<organism evidence="19 20">
    <name type="scientific">Hydrogenophilus thermoluteolus</name>
    <name type="common">Pseudomonas hydrogenothermophila</name>
    <dbReference type="NCBI Taxonomy" id="297"/>
    <lineage>
        <taxon>Bacteria</taxon>
        <taxon>Pseudomonadati</taxon>
        <taxon>Pseudomonadota</taxon>
        <taxon>Hydrogenophilia</taxon>
        <taxon>Hydrogenophilales</taxon>
        <taxon>Hydrogenophilaceae</taxon>
        <taxon>Hydrogenophilus</taxon>
    </lineage>
</organism>
<evidence type="ECO:0000256" key="7">
    <source>
        <dbReference type="ARBA" id="ARBA00022741"/>
    </source>
</evidence>
<sequence length="1311" mass="142618">MTIWHFLGSRTWSAAREASASARVSRALGTRVTLTAYAWYWLEMAPDHGDETSLDARLAQILQGERQKTPRWSEGFLVAPRLGTISPWSSKATEILHQCGLTAVKRIEHGTAIRVAEWGSLTGEQQAGVAALLHDRMTQSILKDPETGEALFAHYSPKPLATAPVMSEGRAAIERANREWGLALSEDEIDYLFAAFTELGRDPTDVELTMFAQANSEHCRHKIFNAEWVIDGRPMAQSLFAMIRDTHAAHPEGTVVAYADNAAVFTGRTVARWFPDEDGVWRAHQTTTHFLGKVETHNHPTAIAPYPGAATGAGGEIRDEGATGRGASPKMGLAGFTVSNLHLPDFVQPWEKPYGKPDRIASPLEIMIEGPLGAAAFNNEFGRPNLCGYFRTFEREVQGEVRGYHKPIMIAGGLGAIAAEQSHKVGFAPGTLLVQLGGPGMLIGLGGGAASSMATGANDAELDFASVQRDNPEMQRRCQEVIDRCWALGAENPILSIHDVGAGGLSNALPELVDGAGLGATIELREVPIEEPGMSPREIWCNEAQERYVLAIDPTQLERFAAICARERCPFAVVGEATEDGMLRVHDRLFGNDPVALPMEVLLGKPPRMKRVVASRTIFLPPFDLTAIDVRDAVMRVLAHPAVASKKFLITIGDRTVGGLTARDQLVGRWQVPVADVAVTAADFVGFAGEAMAMGERTPVAINDPAASVRLAIAEAVTNLGAADVRGPLTTVKLSANWMAAAGHRGEDANLYRAVQAARDFCVASGLAIPVGKDSLSMKTVWQDPETGEAKAVIAPVSLICTAFAAVADVRRTLTPVLDRDTPETELLLIDLDGARNRLGGSIFAQVFDSQGETPPDCAPETLVAFWEALQALKANDLILAYHDRSDGGLLATAAEMMFASGVGVTLQLDTLAYDRATHDIDYTKRNDTVVGRRNDAALAALFSEAPGALVQIRRSDRDVVLAILQKYRLTFHFVGTLNTYDELRIWLEGSLLFHEKRTVLWQRWSEVSRRIARLRDDETCAESEFEALGDAQDPGLHCVLTFDPDEDPAAPFVATGVRPRVAILREQGVNSHREMAAAFDAAGFEAVDVTMSDLIAGRRHLSDFVGLAACGGFSYGDVLGAGRGWATAILFNDALKTQFSEFFARPDTFALGVCNGCQMMAHLAPIIPGAEHWPKFVANRSERFEARFAMVEVLPSPSILFTDMAGARLPIVVSHGEGRAHWEDPERQHQALATIRYIDHYGRATERYPFNPNGSPGGLNGFTTADGRFTILMPHPERAFRTVQWSWAPEGLGEKSPWYRLFANARRWVG</sequence>
<dbReference type="Gene3D" id="3.30.1330.10">
    <property type="entry name" value="PurM-like, N-terminal domain"/>
    <property type="match status" value="2"/>
</dbReference>
<dbReference type="GO" id="GO:0006189">
    <property type="term" value="P:'de novo' IMP biosynthetic process"/>
    <property type="evidence" value="ECO:0007669"/>
    <property type="project" value="UniProtKB-UniRule"/>
</dbReference>
<feature type="domain" description="Phosphoribosylformylglycinamidine synthase linker" evidence="16">
    <location>
        <begin position="173"/>
        <end position="222"/>
    </location>
</feature>
<feature type="binding site" evidence="14">
    <location>
        <position position="719"/>
    </location>
    <ligand>
        <name>Mg(2+)</name>
        <dbReference type="ChEBI" id="CHEBI:18420"/>
    </ligand>
</feature>
<reference evidence="19 20" key="1">
    <citation type="submission" date="2018-04" db="EMBL/GenBank/DDBJ databases">
        <title>Complete genome sequence of Hydrogenophilus thermoluteolus TH-1.</title>
        <authorList>
            <person name="Arai H."/>
        </authorList>
    </citation>
    <scope>NUCLEOTIDE SEQUENCE [LARGE SCALE GENOMIC DNA]</scope>
    <source>
        <strain evidence="19 20">TH-1</strain>
    </source>
</reference>
<evidence type="ECO:0000256" key="11">
    <source>
        <dbReference type="ARBA" id="ARBA00022962"/>
    </source>
</evidence>
<accession>A0A2Z6DZ49</accession>
<dbReference type="InterPro" id="IPR029062">
    <property type="entry name" value="Class_I_gatase-like"/>
</dbReference>
<dbReference type="GO" id="GO:0046872">
    <property type="term" value="F:metal ion binding"/>
    <property type="evidence" value="ECO:0007669"/>
    <property type="project" value="UniProtKB-KW"/>
</dbReference>
<dbReference type="InterPro" id="IPR036676">
    <property type="entry name" value="PurM-like_C_sf"/>
</dbReference>
<evidence type="ECO:0000313" key="20">
    <source>
        <dbReference type="Proteomes" id="UP000262004"/>
    </source>
</evidence>
<dbReference type="SUPFAM" id="SSF52317">
    <property type="entry name" value="Class I glutamine amidotransferase-like"/>
    <property type="match status" value="1"/>
</dbReference>
<dbReference type="HAMAP" id="MF_00419">
    <property type="entry name" value="PurL_1"/>
    <property type="match status" value="1"/>
</dbReference>
<keyword evidence="6 14" id="KW-0479">Metal-binding</keyword>
<feature type="binding site" evidence="14">
    <location>
        <begin position="308"/>
        <end position="319"/>
    </location>
    <ligand>
        <name>ATP</name>
        <dbReference type="ChEBI" id="CHEBI:30616"/>
    </ligand>
</feature>
<dbReference type="Proteomes" id="UP000262004">
    <property type="component" value="Chromosome"/>
</dbReference>
<dbReference type="KEGG" id="htl:HPTL_1344"/>
<keyword evidence="20" id="KW-1185">Reference proteome</keyword>
<evidence type="ECO:0000256" key="5">
    <source>
        <dbReference type="ARBA" id="ARBA00022598"/>
    </source>
</evidence>
<evidence type="ECO:0000256" key="3">
    <source>
        <dbReference type="ARBA" id="ARBA00008608"/>
    </source>
</evidence>
<comment type="similarity">
    <text evidence="3 14">In the N-terminal section; belongs to the FGAMS family.</text>
</comment>
<keyword evidence="11 14" id="KW-0315">Glutamine amidotransferase</keyword>
<evidence type="ECO:0000259" key="16">
    <source>
        <dbReference type="Pfam" id="PF18072"/>
    </source>
</evidence>
<dbReference type="InterPro" id="IPR036604">
    <property type="entry name" value="PurS-like_sf"/>
</dbReference>
<evidence type="ECO:0000256" key="14">
    <source>
        <dbReference type="HAMAP-Rule" id="MF_00419"/>
    </source>
</evidence>
<dbReference type="CDD" id="cd02204">
    <property type="entry name" value="PurL_repeat2"/>
    <property type="match status" value="1"/>
</dbReference>
<dbReference type="PANTHER" id="PTHR10099:SF1">
    <property type="entry name" value="PHOSPHORIBOSYLFORMYLGLYCINAMIDINE SYNTHASE"/>
    <property type="match status" value="1"/>
</dbReference>
<dbReference type="FunFam" id="3.90.650.10:FF:000002">
    <property type="entry name" value="Phosphoribosylformylglycinamidine synthase"/>
    <property type="match status" value="1"/>
</dbReference>
<dbReference type="SUPFAM" id="SSF109736">
    <property type="entry name" value="FGAM synthase PurL, linker domain"/>
    <property type="match status" value="1"/>
</dbReference>
<dbReference type="CDD" id="cd01740">
    <property type="entry name" value="GATase1_FGAR_AT"/>
    <property type="match status" value="1"/>
</dbReference>
<dbReference type="SUPFAM" id="SSF82697">
    <property type="entry name" value="PurS-like"/>
    <property type="match status" value="1"/>
</dbReference>
<dbReference type="FunFam" id="1.10.8.750:FF:000002">
    <property type="entry name" value="Phosphoribosylformylglycinamidine synthase"/>
    <property type="match status" value="1"/>
</dbReference>
<dbReference type="Pfam" id="PF22689">
    <property type="entry name" value="FGAR-AT_PurM_N-like"/>
    <property type="match status" value="1"/>
</dbReference>
<feature type="binding site" evidence="14">
    <location>
        <position position="884"/>
    </location>
    <ligand>
        <name>Mg(2+)</name>
        <dbReference type="ChEBI" id="CHEBI:18420"/>
    </ligand>
</feature>
<feature type="binding site" evidence="14">
    <location>
        <position position="715"/>
    </location>
    <ligand>
        <name>Mg(2+)</name>
        <dbReference type="ChEBI" id="CHEBI:18420"/>
    </ligand>
</feature>
<evidence type="ECO:0000313" key="19">
    <source>
        <dbReference type="EMBL" id="BBD77608.1"/>
    </source>
</evidence>
<dbReference type="NCBIfam" id="TIGR01735">
    <property type="entry name" value="FGAM_synt"/>
    <property type="match status" value="1"/>
</dbReference>
<feature type="domain" description="FGAR-AT PurM N-terminal-like" evidence="18">
    <location>
        <begin position="645"/>
        <end position="806"/>
    </location>
</feature>
<dbReference type="InterPro" id="IPR010918">
    <property type="entry name" value="PurM-like_C_dom"/>
</dbReference>
<keyword evidence="8 14" id="KW-0658">Purine biosynthesis</keyword>
<evidence type="ECO:0000256" key="9">
    <source>
        <dbReference type="ARBA" id="ARBA00022840"/>
    </source>
</evidence>
<comment type="catalytic activity">
    <reaction evidence="12 14">
        <text>N(2)-formyl-N(1)-(5-phospho-beta-D-ribosyl)glycinamide + L-glutamine + ATP + H2O = 2-formamido-N(1)-(5-O-phospho-beta-D-ribosyl)acetamidine + L-glutamate + ADP + phosphate + H(+)</text>
        <dbReference type="Rhea" id="RHEA:17129"/>
        <dbReference type="ChEBI" id="CHEBI:15377"/>
        <dbReference type="ChEBI" id="CHEBI:15378"/>
        <dbReference type="ChEBI" id="CHEBI:29985"/>
        <dbReference type="ChEBI" id="CHEBI:30616"/>
        <dbReference type="ChEBI" id="CHEBI:43474"/>
        <dbReference type="ChEBI" id="CHEBI:58359"/>
        <dbReference type="ChEBI" id="CHEBI:147286"/>
        <dbReference type="ChEBI" id="CHEBI:147287"/>
        <dbReference type="ChEBI" id="CHEBI:456216"/>
        <dbReference type="EC" id="6.3.5.3"/>
    </reaction>
</comment>
<dbReference type="FunFam" id="3.40.50.880:FF:000008">
    <property type="entry name" value="Phosphoribosylformylglycinamidine synthase"/>
    <property type="match status" value="1"/>
</dbReference>
<keyword evidence="7 14" id="KW-0547">Nucleotide-binding</keyword>
<feature type="binding site" evidence="14">
    <location>
        <position position="675"/>
    </location>
    <ligand>
        <name>ATP</name>
        <dbReference type="ChEBI" id="CHEBI:30616"/>
    </ligand>
</feature>
<evidence type="ECO:0000259" key="17">
    <source>
        <dbReference type="Pfam" id="PF18076"/>
    </source>
</evidence>
<dbReference type="Pfam" id="PF02769">
    <property type="entry name" value="AIRS_C"/>
    <property type="match status" value="2"/>
</dbReference>
<dbReference type="Gene3D" id="1.10.8.750">
    <property type="entry name" value="Phosphoribosylformylglycinamidine synthase, linker domain"/>
    <property type="match status" value="1"/>
</dbReference>
<dbReference type="GO" id="GO:0005524">
    <property type="term" value="F:ATP binding"/>
    <property type="evidence" value="ECO:0007669"/>
    <property type="project" value="UniProtKB-UniRule"/>
</dbReference>
<dbReference type="InterPro" id="IPR040707">
    <property type="entry name" value="FGAR-AT_N"/>
</dbReference>
<evidence type="ECO:0000256" key="4">
    <source>
        <dbReference type="ARBA" id="ARBA00022490"/>
    </source>
</evidence>
<feature type="active site" description="Nucleophile" evidence="14">
    <location>
        <position position="1155"/>
    </location>
</feature>
<evidence type="ECO:0000256" key="1">
    <source>
        <dbReference type="ARBA" id="ARBA00004496"/>
    </source>
</evidence>
<evidence type="ECO:0000256" key="10">
    <source>
        <dbReference type="ARBA" id="ARBA00022842"/>
    </source>
</evidence>
<dbReference type="SUPFAM" id="SSF56042">
    <property type="entry name" value="PurM C-terminal domain-like"/>
    <property type="match status" value="2"/>
</dbReference>
<dbReference type="OrthoDB" id="5287068at2"/>
<feature type="domain" description="Phosphoribosylformylglycinamidine synthase N-terminal" evidence="17">
    <location>
        <begin position="51"/>
        <end position="152"/>
    </location>
</feature>
<dbReference type="CDD" id="cd02203">
    <property type="entry name" value="PurL_repeat1"/>
    <property type="match status" value="1"/>
</dbReference>
<dbReference type="FunFam" id="3.30.1330.10:FF:000005">
    <property type="entry name" value="Phosphoribosylformylglycinamidine synthase"/>
    <property type="match status" value="1"/>
</dbReference>
<dbReference type="SMART" id="SM01211">
    <property type="entry name" value="GATase_5"/>
    <property type="match status" value="1"/>
</dbReference>
<feature type="active site" evidence="14">
    <location>
        <position position="1276"/>
    </location>
</feature>
<gene>
    <name evidence="14 19" type="primary">purL</name>
    <name evidence="19" type="ORF">HPTL_1344</name>
</gene>
<comment type="caution">
    <text evidence="14">Lacks conserved residue(s) required for the propagation of feature annotation.</text>
</comment>
<dbReference type="UniPathway" id="UPA00074">
    <property type="reaction ID" value="UER00128"/>
</dbReference>
<keyword evidence="9 14" id="KW-0067">ATP-binding</keyword>
<comment type="subunit">
    <text evidence="14">Monomer.</text>
</comment>
<feature type="binding site" evidence="14">
    <location>
        <position position="886"/>
    </location>
    <ligand>
        <name>ATP</name>
        <dbReference type="ChEBI" id="CHEBI:30616"/>
    </ligand>
</feature>
<feature type="domain" description="PurM-like C-terminal" evidence="15">
    <location>
        <begin position="429"/>
        <end position="586"/>
    </location>
</feature>
<dbReference type="Pfam" id="PF13507">
    <property type="entry name" value="GATase_5"/>
    <property type="match status" value="1"/>
</dbReference>